<dbReference type="Gene3D" id="3.80.30.30">
    <property type="match status" value="1"/>
</dbReference>
<organism evidence="1 2">
    <name type="scientific">Catalinimonas alkaloidigena</name>
    <dbReference type="NCBI Taxonomy" id="1075417"/>
    <lineage>
        <taxon>Bacteria</taxon>
        <taxon>Pseudomonadati</taxon>
        <taxon>Bacteroidota</taxon>
        <taxon>Cytophagia</taxon>
        <taxon>Cytophagales</taxon>
        <taxon>Catalimonadaceae</taxon>
        <taxon>Catalinimonas</taxon>
    </lineage>
</organism>
<sequence length="349" mass="40333">MQTLQPRYILYTPDALNHRGQAVLERYSDAERIVIKQHNRLPDLGLKHFRAKSDLLVLGRLKTLVNKDNGRSADYIAPSLANGCFGGCTYCYVDRNKPLNPITLFTNTEEILAEVDRHALHLPWPRVPAQTDPTFYVYDIGCNSDVSVDAQLSDAIRTAVAFFRAHPRAKGSFATKFVNRDLLTYDPQRKTRIRFTLLPPHVSKLVDVRTDPVAERLAALNDFYDAGYEVHVNFSPVIVYGNADDRQAWRHDYRALFRQLDASVRPEVKAQMKCEVIFLTHNVAQHALNQEIHPQGEALLWRPELQETKTSQYGGENLRYRHDLKRQMITIFRELLQDEIPWCEVRYIF</sequence>
<dbReference type="EMBL" id="FNFO01000003">
    <property type="protein sequence ID" value="SDK73232.1"/>
    <property type="molecule type" value="Genomic_DNA"/>
</dbReference>
<dbReference type="STRING" id="1075417.SAMN05421823_103405"/>
<dbReference type="NCBIfam" id="TIGR03886">
    <property type="entry name" value="lyase_spl_fam"/>
    <property type="match status" value="1"/>
</dbReference>
<gene>
    <name evidence="1" type="ORF">SAMN05421823_103405</name>
</gene>
<dbReference type="Gene3D" id="3.40.50.12110">
    <property type="match status" value="1"/>
</dbReference>
<dbReference type="GO" id="GO:1904047">
    <property type="term" value="F:S-adenosyl-L-methionine binding"/>
    <property type="evidence" value="ECO:0007669"/>
    <property type="project" value="TreeGrafter"/>
</dbReference>
<dbReference type="Proteomes" id="UP000198510">
    <property type="component" value="Unassembled WGS sequence"/>
</dbReference>
<dbReference type="GO" id="GO:0042601">
    <property type="term" value="C:endospore-forming forespore"/>
    <property type="evidence" value="ECO:0007669"/>
    <property type="project" value="TreeGrafter"/>
</dbReference>
<accession>A0A1G9EAN4</accession>
<dbReference type="GO" id="GO:0051539">
    <property type="term" value="F:4 iron, 4 sulfur cluster binding"/>
    <property type="evidence" value="ECO:0007669"/>
    <property type="project" value="TreeGrafter"/>
</dbReference>
<dbReference type="PANTHER" id="PTHR37822">
    <property type="entry name" value="SPORE PHOTOPRODUCT LYASE-RELATED"/>
    <property type="match status" value="1"/>
</dbReference>
<dbReference type="AlphaFoldDB" id="A0A1G9EAN4"/>
<dbReference type="RefSeq" id="WP_089681408.1">
    <property type="nucleotide sequence ID" value="NZ_FNFO01000003.1"/>
</dbReference>
<name>A0A1G9EAN4_9BACT</name>
<dbReference type="InterPro" id="IPR023805">
    <property type="entry name" value="Uncharacterised_Spl-rel"/>
</dbReference>
<proteinExistence type="predicted"/>
<keyword evidence="2" id="KW-1185">Reference proteome</keyword>
<reference evidence="1 2" key="1">
    <citation type="submission" date="2016-10" db="EMBL/GenBank/DDBJ databases">
        <authorList>
            <person name="de Groot N.N."/>
        </authorList>
    </citation>
    <scope>NUCLEOTIDE SEQUENCE [LARGE SCALE GENOMIC DNA]</scope>
    <source>
        <strain evidence="1 2">DSM 25186</strain>
    </source>
</reference>
<dbReference type="GO" id="GO:0003913">
    <property type="term" value="F:DNA photolyase activity"/>
    <property type="evidence" value="ECO:0007669"/>
    <property type="project" value="TreeGrafter"/>
</dbReference>
<keyword evidence="1" id="KW-0456">Lyase</keyword>
<dbReference type="OrthoDB" id="9783671at2"/>
<dbReference type="PANTHER" id="PTHR37822:SF2">
    <property type="entry name" value="SPORE PHOTOPRODUCT LYASE"/>
    <property type="match status" value="1"/>
</dbReference>
<evidence type="ECO:0000313" key="1">
    <source>
        <dbReference type="EMBL" id="SDK73232.1"/>
    </source>
</evidence>
<dbReference type="Pfam" id="PF20903">
    <property type="entry name" value="SPL"/>
    <property type="match status" value="1"/>
</dbReference>
<evidence type="ECO:0000313" key="2">
    <source>
        <dbReference type="Proteomes" id="UP000198510"/>
    </source>
</evidence>
<dbReference type="InterPro" id="IPR049539">
    <property type="entry name" value="SPL"/>
</dbReference>
<protein>
    <submittedName>
        <fullName evidence="1">Spore photoproduct lyase family protein</fullName>
    </submittedName>
</protein>